<feature type="region of interest" description="Disordered" evidence="1">
    <location>
        <begin position="63"/>
        <end position="113"/>
    </location>
</feature>
<comment type="caution">
    <text evidence="2">The sequence shown here is derived from an EMBL/GenBank/DDBJ whole genome shotgun (WGS) entry which is preliminary data.</text>
</comment>
<reference evidence="2 3" key="1">
    <citation type="submission" date="2015-04" db="EMBL/GenBank/DDBJ databases">
        <title>The draft genome sequence of Fusarium langsethiae, a T-2/HT-2 mycotoxin producer.</title>
        <authorList>
            <person name="Lysoe E."/>
            <person name="Divon H.H."/>
            <person name="Terzi V."/>
            <person name="Orru L."/>
            <person name="Lamontanara A."/>
            <person name="Kolseth A.-K."/>
            <person name="Frandsen R.J."/>
            <person name="Nielsen K."/>
            <person name="Thrane U."/>
        </authorList>
    </citation>
    <scope>NUCLEOTIDE SEQUENCE [LARGE SCALE GENOMIC DNA]</scope>
    <source>
        <strain evidence="2 3">Fl201059</strain>
    </source>
</reference>
<keyword evidence="3" id="KW-1185">Reference proteome</keyword>
<evidence type="ECO:0000256" key="1">
    <source>
        <dbReference type="SAM" id="MobiDB-lite"/>
    </source>
</evidence>
<evidence type="ECO:0000313" key="3">
    <source>
        <dbReference type="Proteomes" id="UP000037904"/>
    </source>
</evidence>
<proteinExistence type="predicted"/>
<feature type="region of interest" description="Disordered" evidence="1">
    <location>
        <begin position="1"/>
        <end position="42"/>
    </location>
</feature>
<protein>
    <submittedName>
        <fullName evidence="2">Uncharacterized protein</fullName>
    </submittedName>
</protein>
<organism evidence="2 3">
    <name type="scientific">Fusarium langsethiae</name>
    <dbReference type="NCBI Taxonomy" id="179993"/>
    <lineage>
        <taxon>Eukaryota</taxon>
        <taxon>Fungi</taxon>
        <taxon>Dikarya</taxon>
        <taxon>Ascomycota</taxon>
        <taxon>Pezizomycotina</taxon>
        <taxon>Sordariomycetes</taxon>
        <taxon>Hypocreomycetidae</taxon>
        <taxon>Hypocreales</taxon>
        <taxon>Nectriaceae</taxon>
        <taxon>Fusarium</taxon>
    </lineage>
</organism>
<dbReference type="Proteomes" id="UP000037904">
    <property type="component" value="Unassembled WGS sequence"/>
</dbReference>
<evidence type="ECO:0000313" key="2">
    <source>
        <dbReference type="EMBL" id="KPA36074.1"/>
    </source>
</evidence>
<feature type="compositionally biased region" description="Basic and acidic residues" evidence="1">
    <location>
        <begin position="1"/>
        <end position="12"/>
    </location>
</feature>
<name>A0A0N1J279_FUSLA</name>
<feature type="compositionally biased region" description="Polar residues" evidence="1">
    <location>
        <begin position="104"/>
        <end position="113"/>
    </location>
</feature>
<gene>
    <name evidence="2" type="ORF">FLAG1_11177</name>
</gene>
<accession>A0A0N1J279</accession>
<feature type="compositionally biased region" description="Polar residues" evidence="1">
    <location>
        <begin position="13"/>
        <end position="38"/>
    </location>
</feature>
<sequence>MNDGIETRHRNDQGTNVAAGTFVTPNPYQVPSSGNPDSITEPLTPVARMSEHVVEHGFFFGASDHEAEDGSPRLGSPMLSDQGEPENQPSPDLGVPRPCETVSERNTGSVRHNSRPSFISAEAARLSTEDIILSGEGEEPIMAIPPPPPRPLLRVSSTQRRVNTKYEVERSPGNLRIWDHRGSFNHMSMEEFQVIHNFHDIDSVQFILKRRSMSWDDVVSRGNEDGFKDMRVRLKERIK</sequence>
<dbReference type="AlphaFoldDB" id="A0A0N1J279"/>
<dbReference type="EMBL" id="JXCE01000764">
    <property type="protein sequence ID" value="KPA36074.1"/>
    <property type="molecule type" value="Genomic_DNA"/>
</dbReference>